<dbReference type="EMBL" id="CP070505">
    <property type="protein sequence ID" value="QSL93994.1"/>
    <property type="molecule type" value="Genomic_DNA"/>
</dbReference>
<proteinExistence type="predicted"/>
<gene>
    <name evidence="1" type="ORF">JWV26_06445</name>
</gene>
<dbReference type="AlphaFoldDB" id="A0ABD7DZR3"/>
<evidence type="ECO:0000313" key="1">
    <source>
        <dbReference type="EMBL" id="QSL93994.1"/>
    </source>
</evidence>
<protein>
    <submittedName>
        <fullName evidence="1">Uncharacterized protein</fullName>
    </submittedName>
</protein>
<dbReference type="RefSeq" id="WP_206418665.1">
    <property type="nucleotide sequence ID" value="NZ_CP070505.1"/>
</dbReference>
<evidence type="ECO:0000313" key="2">
    <source>
        <dbReference type="Proteomes" id="UP000663658"/>
    </source>
</evidence>
<organism evidence="1 2">
    <name type="scientific">Ectopseudomonas toyotomiensis</name>
    <dbReference type="NCBI Taxonomy" id="554344"/>
    <lineage>
        <taxon>Bacteria</taxon>
        <taxon>Pseudomonadati</taxon>
        <taxon>Pseudomonadota</taxon>
        <taxon>Gammaproteobacteria</taxon>
        <taxon>Pseudomonadales</taxon>
        <taxon>Pseudomonadaceae</taxon>
        <taxon>Ectopseudomonas</taxon>
    </lineage>
</organism>
<accession>A0ABD7DZR3</accession>
<name>A0ABD7DZR3_9GAMM</name>
<sequence>MTDTMAQDCIRATEVSFAVSLSMFAITAQGFDNRQVLFIAVSESS</sequence>
<dbReference type="Proteomes" id="UP000663658">
    <property type="component" value="Chromosome"/>
</dbReference>
<dbReference type="KEGG" id="pty:JWV26_06445"/>
<reference evidence="1 2" key="1">
    <citation type="submission" date="2021-02" db="EMBL/GenBank/DDBJ databases">
        <title>Whole genome sequencing of Pseudomonas alcaliphila strain SM2.</title>
        <authorList>
            <person name="Alshamsi M.S."/>
            <person name="Sudalaimuthuasari N."/>
            <person name="Kundu B."/>
            <person name="AlMaskari R.S."/>
            <person name="Elmahi Y."/>
            <person name="Mundra S."/>
            <person name="Chandran S."/>
            <person name="Malik S."/>
            <person name="Hazzouri K.M."/>
            <person name="Amiri K.M.A."/>
        </authorList>
    </citation>
    <scope>NUCLEOTIDE SEQUENCE [LARGE SCALE GENOMIC DNA]</scope>
    <source>
        <strain evidence="1 2">SM2</strain>
    </source>
</reference>